<dbReference type="Gene3D" id="2.40.240.50">
    <property type="entry name" value="Barwin-like endoglucanases"/>
    <property type="match status" value="1"/>
</dbReference>
<organism evidence="8 9">
    <name type="scientific">Desulfosarcina ovata subsp. sediminis</name>
    <dbReference type="NCBI Taxonomy" id="885957"/>
    <lineage>
        <taxon>Bacteria</taxon>
        <taxon>Pseudomonadati</taxon>
        <taxon>Thermodesulfobacteriota</taxon>
        <taxon>Desulfobacteria</taxon>
        <taxon>Desulfobacterales</taxon>
        <taxon>Desulfosarcinaceae</taxon>
        <taxon>Desulfosarcina</taxon>
    </lineage>
</organism>
<keyword evidence="4" id="KW-0961">Cell wall biogenesis/degradation</keyword>
<dbReference type="EC" id="4.2.2.n1" evidence="2"/>
<proteinExistence type="predicted"/>
<dbReference type="EMBL" id="AP021876">
    <property type="protein sequence ID" value="BBO84025.1"/>
    <property type="molecule type" value="Genomic_DNA"/>
</dbReference>
<comment type="catalytic activity">
    <reaction evidence="1">
        <text>Exolytic cleavage of the (1-&gt;4)-beta-glycosidic linkage between N-acetylmuramic acid (MurNAc) and N-acetylglucosamine (GlcNAc) residues in peptidoglycan, from either the reducing or the non-reducing ends of the peptidoglycan chains, with concomitant formation of a 1,6-anhydrobond in the MurNAc residue.</text>
        <dbReference type="EC" id="4.2.2.n1"/>
    </reaction>
</comment>
<dbReference type="Gene3D" id="2.40.40.10">
    <property type="entry name" value="RlpA-like domain"/>
    <property type="match status" value="1"/>
</dbReference>
<feature type="signal peptide" evidence="6">
    <location>
        <begin position="1"/>
        <end position="28"/>
    </location>
</feature>
<protein>
    <recommendedName>
        <fullName evidence="2">peptidoglycan lytic exotransglycosylase</fullName>
        <ecNumber evidence="2">4.2.2.n1</ecNumber>
    </recommendedName>
    <alternativeName>
        <fullName evidence="5">Murein hydrolase A</fullName>
    </alternativeName>
</protein>
<keyword evidence="6" id="KW-0732">Signal</keyword>
<dbReference type="GO" id="GO:0009254">
    <property type="term" value="P:peptidoglycan turnover"/>
    <property type="evidence" value="ECO:0007669"/>
    <property type="project" value="InterPro"/>
</dbReference>
<dbReference type="SMART" id="SM00925">
    <property type="entry name" value="MltA"/>
    <property type="match status" value="1"/>
</dbReference>
<reference evidence="8 9" key="1">
    <citation type="submission" date="2019-11" db="EMBL/GenBank/DDBJ databases">
        <title>Comparative genomics of hydrocarbon-degrading Desulfosarcina strains.</title>
        <authorList>
            <person name="Watanabe M."/>
            <person name="Kojima H."/>
            <person name="Fukui M."/>
        </authorList>
    </citation>
    <scope>NUCLEOTIDE SEQUENCE [LARGE SCALE GENOMIC DNA]</scope>
    <source>
        <strain evidence="8 9">28bB2T</strain>
    </source>
</reference>
<gene>
    <name evidence="8" type="ORF">DSCO28_45910</name>
</gene>
<dbReference type="PANTHER" id="PTHR30124:SF0">
    <property type="entry name" value="MEMBRANE-BOUND LYTIC MUREIN TRANSGLYCOSYLASE A"/>
    <property type="match status" value="1"/>
</dbReference>
<dbReference type="InterPro" id="IPR010611">
    <property type="entry name" value="3D_dom"/>
</dbReference>
<keyword evidence="3" id="KW-0456">Lyase</keyword>
<evidence type="ECO:0000256" key="2">
    <source>
        <dbReference type="ARBA" id="ARBA00012587"/>
    </source>
</evidence>
<dbReference type="PIRSF" id="PIRSF019422">
    <property type="entry name" value="MltA"/>
    <property type="match status" value="1"/>
</dbReference>
<evidence type="ECO:0000256" key="3">
    <source>
        <dbReference type="ARBA" id="ARBA00023239"/>
    </source>
</evidence>
<evidence type="ECO:0000313" key="9">
    <source>
        <dbReference type="Proteomes" id="UP000425960"/>
    </source>
</evidence>
<evidence type="ECO:0000256" key="5">
    <source>
        <dbReference type="ARBA" id="ARBA00030918"/>
    </source>
</evidence>
<dbReference type="InterPro" id="IPR026044">
    <property type="entry name" value="MltA"/>
</dbReference>
<dbReference type="KEGG" id="dov:DSCO28_45910"/>
<name>A0A5K7ZUV1_9BACT</name>
<dbReference type="GO" id="GO:0071555">
    <property type="term" value="P:cell wall organization"/>
    <property type="evidence" value="ECO:0007669"/>
    <property type="project" value="UniProtKB-KW"/>
</dbReference>
<accession>A0A5K7ZUV1</accession>
<feature type="domain" description="Lytic transglycosylase MltA" evidence="7">
    <location>
        <begin position="142"/>
        <end position="300"/>
    </location>
</feature>
<dbReference type="CDD" id="cd14668">
    <property type="entry name" value="mlta_B"/>
    <property type="match status" value="1"/>
</dbReference>
<dbReference type="GO" id="GO:0019867">
    <property type="term" value="C:outer membrane"/>
    <property type="evidence" value="ECO:0007669"/>
    <property type="project" value="InterPro"/>
</dbReference>
<dbReference type="AlphaFoldDB" id="A0A5K7ZUV1"/>
<dbReference type="GO" id="GO:0004553">
    <property type="term" value="F:hydrolase activity, hydrolyzing O-glycosyl compounds"/>
    <property type="evidence" value="ECO:0007669"/>
    <property type="project" value="InterPro"/>
</dbReference>
<evidence type="ECO:0000259" key="7">
    <source>
        <dbReference type="SMART" id="SM00925"/>
    </source>
</evidence>
<dbReference type="InterPro" id="IPR005300">
    <property type="entry name" value="MltA_B"/>
</dbReference>
<feature type="chain" id="PRO_5030132185" description="peptidoglycan lytic exotransglycosylase" evidence="6">
    <location>
        <begin position="29"/>
        <end position="406"/>
    </location>
</feature>
<sequence>MSPARGSLLLKRAFLGLCCLLAAGCALLQPPVPPSGPAVVRLAAADYPVFSDDLFLDNLVYGIGKSLEYLHRLPAERTFRFGDDRYMLHHLVRSLVVLREFAATRPGPAALNRFIAEHYRVYRSVGGPESGKVLFTGYYEPHLKGSLTPDRRYLYPVYALPADLMVIDLSPFGESFKTKRIVGRLAGKTVVPYPDRQAIEADREFSRNARPIAWVDDRIDLFFLQIQGSGRIYLTNGDVIRVHYHGTNGRPYHSIGRLLIDQGKIPASEMSMQRIKAYLTAHPAEVDAILNHNPSYVFFKTETSGPLGAIGVNLTPGRSVAVDRRVFPMAAPAYLKTRVPLIDGNGRIDRWMDFSAFALNQDTGGAIRGPGRVDIFWGDGPYAQIAAGHMQERGEFFLLVLDPDRP</sequence>
<dbReference type="GO" id="GO:0008933">
    <property type="term" value="F:peptidoglycan lytic transglycosylase activity"/>
    <property type="evidence" value="ECO:0007669"/>
    <property type="project" value="TreeGrafter"/>
</dbReference>
<dbReference type="SUPFAM" id="SSF50685">
    <property type="entry name" value="Barwin-like endoglucanases"/>
    <property type="match status" value="1"/>
</dbReference>
<dbReference type="Proteomes" id="UP000425960">
    <property type="component" value="Chromosome"/>
</dbReference>
<dbReference type="InterPro" id="IPR036908">
    <property type="entry name" value="RlpA-like_sf"/>
</dbReference>
<evidence type="ECO:0000256" key="4">
    <source>
        <dbReference type="ARBA" id="ARBA00023316"/>
    </source>
</evidence>
<dbReference type="PANTHER" id="PTHR30124">
    <property type="entry name" value="MEMBRANE-BOUND LYTIC MUREIN TRANSGLYCOSYLASE A"/>
    <property type="match status" value="1"/>
</dbReference>
<evidence type="ECO:0000256" key="1">
    <source>
        <dbReference type="ARBA" id="ARBA00001420"/>
    </source>
</evidence>
<evidence type="ECO:0000313" key="8">
    <source>
        <dbReference type="EMBL" id="BBO84025.1"/>
    </source>
</evidence>
<dbReference type="Pfam" id="PF03562">
    <property type="entry name" value="MltA"/>
    <property type="match status" value="1"/>
</dbReference>
<dbReference type="GO" id="GO:0009253">
    <property type="term" value="P:peptidoglycan catabolic process"/>
    <property type="evidence" value="ECO:0007669"/>
    <property type="project" value="TreeGrafter"/>
</dbReference>
<dbReference type="PROSITE" id="PS51257">
    <property type="entry name" value="PROKAR_LIPOPROTEIN"/>
    <property type="match status" value="1"/>
</dbReference>
<dbReference type="CDD" id="cd14485">
    <property type="entry name" value="mltA_like_LT_A"/>
    <property type="match status" value="1"/>
</dbReference>
<dbReference type="Pfam" id="PF06725">
    <property type="entry name" value="3D"/>
    <property type="match status" value="1"/>
</dbReference>
<evidence type="ECO:0000256" key="6">
    <source>
        <dbReference type="SAM" id="SignalP"/>
    </source>
</evidence>